<dbReference type="Proteomes" id="UP000823405">
    <property type="component" value="Unassembled WGS sequence"/>
</dbReference>
<accession>A0A9P6ULR2</accession>
<reference evidence="4" key="1">
    <citation type="journal article" date="2020" name="Fungal Divers.">
        <title>Resolving the Mortierellaceae phylogeny through synthesis of multi-gene phylogenetics and phylogenomics.</title>
        <authorList>
            <person name="Vandepol N."/>
            <person name="Liber J."/>
            <person name="Desiro A."/>
            <person name="Na H."/>
            <person name="Kennedy M."/>
            <person name="Barry K."/>
            <person name="Grigoriev I.V."/>
            <person name="Miller A.N."/>
            <person name="O'Donnell K."/>
            <person name="Stajich J.E."/>
            <person name="Bonito G."/>
        </authorList>
    </citation>
    <scope>NUCLEOTIDE SEQUENCE</scope>
    <source>
        <strain evidence="4">NVP60</strain>
    </source>
</reference>
<dbReference type="EMBL" id="JAAAIN010000819">
    <property type="protein sequence ID" value="KAG0310583.1"/>
    <property type="molecule type" value="Genomic_DNA"/>
</dbReference>
<dbReference type="Gene3D" id="3.40.630.30">
    <property type="match status" value="1"/>
</dbReference>
<evidence type="ECO:0000259" key="3">
    <source>
        <dbReference type="PROSITE" id="PS51186"/>
    </source>
</evidence>
<dbReference type="Pfam" id="PF00583">
    <property type="entry name" value="Acetyltransf_1"/>
    <property type="match status" value="1"/>
</dbReference>
<dbReference type="PANTHER" id="PTHR10908">
    <property type="entry name" value="SEROTONIN N-ACETYLTRANSFERASE"/>
    <property type="match status" value="1"/>
</dbReference>
<evidence type="ECO:0000256" key="1">
    <source>
        <dbReference type="ARBA" id="ARBA00022679"/>
    </source>
</evidence>
<evidence type="ECO:0000256" key="2">
    <source>
        <dbReference type="ARBA" id="ARBA00023315"/>
    </source>
</evidence>
<dbReference type="GO" id="GO:0004059">
    <property type="term" value="F:aralkylamine N-acetyltransferase activity"/>
    <property type="evidence" value="ECO:0007669"/>
    <property type="project" value="TreeGrafter"/>
</dbReference>
<dbReference type="OrthoDB" id="30840at2759"/>
<evidence type="ECO:0000313" key="5">
    <source>
        <dbReference type="Proteomes" id="UP000823405"/>
    </source>
</evidence>
<evidence type="ECO:0000313" key="4">
    <source>
        <dbReference type="EMBL" id="KAG0310583.1"/>
    </source>
</evidence>
<keyword evidence="5" id="KW-1185">Reference proteome</keyword>
<dbReference type="InterPro" id="IPR016181">
    <property type="entry name" value="Acyl_CoA_acyltransferase"/>
</dbReference>
<sequence length="206" mass="22594">MADVNRAKSLPLEFKLVSAEQVPLTYAIEIQEYPESEAASLENLIFRQEAAPKLFLGCYLRKDEVQDDSPSPTPNNPNSGNTEFSSLELIGYIVSTLVSGDHLTHSSMSSHNPSGDAVCIHSVCVSSAFQRRGVATRMLKEYLQHLQGLNNNVNASSPSNKLKRVLLIAHEHTIGLYAGVGFALIGKSAVEHGPDPWFEMVYTLDH</sequence>
<keyword evidence="1" id="KW-0808">Transferase</keyword>
<dbReference type="SUPFAM" id="SSF55729">
    <property type="entry name" value="Acyl-CoA N-acyltransferases (Nat)"/>
    <property type="match status" value="1"/>
</dbReference>
<dbReference type="InterPro" id="IPR000182">
    <property type="entry name" value="GNAT_dom"/>
</dbReference>
<feature type="domain" description="N-acetyltransferase" evidence="3">
    <location>
        <begin position="28"/>
        <end position="205"/>
    </location>
</feature>
<organism evidence="4 5">
    <name type="scientific">Linnemannia gamsii</name>
    <dbReference type="NCBI Taxonomy" id="64522"/>
    <lineage>
        <taxon>Eukaryota</taxon>
        <taxon>Fungi</taxon>
        <taxon>Fungi incertae sedis</taxon>
        <taxon>Mucoromycota</taxon>
        <taxon>Mortierellomycotina</taxon>
        <taxon>Mortierellomycetes</taxon>
        <taxon>Mortierellales</taxon>
        <taxon>Mortierellaceae</taxon>
        <taxon>Linnemannia</taxon>
    </lineage>
</organism>
<dbReference type="AlphaFoldDB" id="A0A9P6ULR2"/>
<dbReference type="GO" id="GO:0005737">
    <property type="term" value="C:cytoplasm"/>
    <property type="evidence" value="ECO:0007669"/>
    <property type="project" value="TreeGrafter"/>
</dbReference>
<dbReference type="CDD" id="cd04301">
    <property type="entry name" value="NAT_SF"/>
    <property type="match status" value="1"/>
</dbReference>
<keyword evidence="2" id="KW-0012">Acyltransferase</keyword>
<protein>
    <recommendedName>
        <fullName evidence="3">N-acetyltransferase domain-containing protein</fullName>
    </recommendedName>
</protein>
<name>A0A9P6ULR2_9FUNG</name>
<comment type="caution">
    <text evidence="4">The sequence shown here is derived from an EMBL/GenBank/DDBJ whole genome shotgun (WGS) entry which is preliminary data.</text>
</comment>
<dbReference type="PROSITE" id="PS51186">
    <property type="entry name" value="GNAT"/>
    <property type="match status" value="1"/>
</dbReference>
<dbReference type="InterPro" id="IPR051635">
    <property type="entry name" value="SNAT-like"/>
</dbReference>
<gene>
    <name evidence="4" type="ORF">BGZ97_012462</name>
</gene>
<dbReference type="PANTHER" id="PTHR10908:SF0">
    <property type="entry name" value="SEROTONIN N-ACETYLTRANSFERASE"/>
    <property type="match status" value="1"/>
</dbReference>
<proteinExistence type="predicted"/>